<accession>A0ABV7NAN6</accession>
<comment type="caution">
    <text evidence="2">The sequence shown here is derived from an EMBL/GenBank/DDBJ whole genome shotgun (WGS) entry which is preliminary data.</text>
</comment>
<keyword evidence="3" id="KW-1185">Reference proteome</keyword>
<keyword evidence="1" id="KW-0472">Membrane</keyword>
<organism evidence="2 3">
    <name type="scientific">Salinicoccus sesuvii</name>
    <dbReference type="NCBI Taxonomy" id="868281"/>
    <lineage>
        <taxon>Bacteria</taxon>
        <taxon>Bacillati</taxon>
        <taxon>Bacillota</taxon>
        <taxon>Bacilli</taxon>
        <taxon>Bacillales</taxon>
        <taxon>Staphylococcaceae</taxon>
        <taxon>Salinicoccus</taxon>
    </lineage>
</organism>
<evidence type="ECO:0000313" key="3">
    <source>
        <dbReference type="Proteomes" id="UP001595637"/>
    </source>
</evidence>
<sequence length="66" mass="7006">GPNVMNAAGTGFIAMDPIFPLSNPALISVPAGFIGAFLGTFLGKPESYDKYREVKVKSVTGYLQLK</sequence>
<gene>
    <name evidence="2" type="ORF">ACFOEO_13805</name>
</gene>
<evidence type="ECO:0000313" key="2">
    <source>
        <dbReference type="EMBL" id="MFC3389645.1"/>
    </source>
</evidence>
<feature type="transmembrane region" description="Helical" evidence="1">
    <location>
        <begin position="25"/>
        <end position="43"/>
    </location>
</feature>
<name>A0ABV7NAN6_9STAP</name>
<reference evidence="3" key="1">
    <citation type="journal article" date="2019" name="Int. J. Syst. Evol. Microbiol.">
        <title>The Global Catalogue of Microorganisms (GCM) 10K type strain sequencing project: providing services to taxonomists for standard genome sequencing and annotation.</title>
        <authorList>
            <consortium name="The Broad Institute Genomics Platform"/>
            <consortium name="The Broad Institute Genome Sequencing Center for Infectious Disease"/>
            <person name="Wu L."/>
            <person name="Ma J."/>
        </authorList>
    </citation>
    <scope>NUCLEOTIDE SEQUENCE [LARGE SCALE GENOMIC DNA]</scope>
    <source>
        <strain evidence="3">CCM 7756</strain>
    </source>
</reference>
<keyword evidence="1" id="KW-0812">Transmembrane</keyword>
<dbReference type="Proteomes" id="UP001595637">
    <property type="component" value="Unassembled WGS sequence"/>
</dbReference>
<feature type="non-terminal residue" evidence="2">
    <location>
        <position position="1"/>
    </location>
</feature>
<protein>
    <submittedName>
        <fullName evidence="2">Cation acetate symporter</fullName>
    </submittedName>
</protein>
<evidence type="ECO:0000256" key="1">
    <source>
        <dbReference type="SAM" id="Phobius"/>
    </source>
</evidence>
<keyword evidence="1" id="KW-1133">Transmembrane helix</keyword>
<dbReference type="EMBL" id="JBHRVQ010000003">
    <property type="protein sequence ID" value="MFC3389645.1"/>
    <property type="molecule type" value="Genomic_DNA"/>
</dbReference>
<proteinExistence type="predicted"/>